<proteinExistence type="predicted"/>
<sequence>MLSPNQPLYIDPAKFQINGGTVYYACYLKGTHIATPVGETRIESLKAGDQVLTAGGGTATVKWIGYRTLFKKRIPEQDAKRAFPILFKKGCIADNVPHCDLVMSPGHHVFFDGYLVPAMALENGISIAQQFDMQSFQYFHVELEQFDILLAEGMPAESYVDTGNRRMFQNAHHVAMNPDFGPATGRPDIPGITLIRKGPVLEGIRAKLLERANWMQVPKGQKRAG</sequence>
<dbReference type="Proteomes" id="UP000005267">
    <property type="component" value="Chromosome"/>
</dbReference>
<dbReference type="STRING" id="1036672.TKWG_16265"/>
<reference evidence="2 3" key="1">
    <citation type="journal article" date="2011" name="J. Bacteriol.">
        <title>Whole-genome shotgun sequencing of the sulfur-oxidizing chemoautotroph Tetrathiobacter kashmirensis.</title>
        <authorList>
            <person name="Ghosh W."/>
            <person name="George A."/>
            <person name="Agarwal A."/>
            <person name="Raj P."/>
            <person name="Alam M."/>
            <person name="Pyne P."/>
            <person name="Das Gupta S.K."/>
        </authorList>
    </citation>
    <scope>NUCLEOTIDE SEQUENCE [LARGE SCALE GENOMIC DNA]</scope>
    <source>
        <strain evidence="2 3">WT001</strain>
    </source>
</reference>
<keyword evidence="3" id="KW-1185">Reference proteome</keyword>
<dbReference type="InterPro" id="IPR036844">
    <property type="entry name" value="Hint_dom_sf"/>
</dbReference>
<dbReference type="HOGENOM" id="CLU_076822_0_0_4"/>
<dbReference type="OrthoDB" id="8671331at2"/>
<dbReference type="SUPFAM" id="SSF51294">
    <property type="entry name" value="Hedgehog/intein (Hint) domain"/>
    <property type="match status" value="1"/>
</dbReference>
<evidence type="ECO:0000313" key="2">
    <source>
        <dbReference type="EMBL" id="AFK63209.1"/>
    </source>
</evidence>
<name>I3UDX1_ADVKW</name>
<organism evidence="2 3">
    <name type="scientific">Advenella kashmirensis (strain DSM 17095 / LMG 22695 / WT001)</name>
    <name type="common">Tetrathiobacter kashmirensis</name>
    <dbReference type="NCBI Taxonomy" id="1036672"/>
    <lineage>
        <taxon>Bacteria</taxon>
        <taxon>Pseudomonadati</taxon>
        <taxon>Pseudomonadota</taxon>
        <taxon>Betaproteobacteria</taxon>
        <taxon>Burkholderiales</taxon>
        <taxon>Alcaligenaceae</taxon>
    </lineage>
</organism>
<reference evidence="3" key="2">
    <citation type="journal article" date="2013" name="PLoS ONE">
        <title>Genome implosion elicits host-confinement in Alcaligenaceae: evidence from the comparative genomics of Tetrathiobacter kashmirensis, a pathogen in the making.</title>
        <authorList>
            <person name="Ghosh W."/>
            <person name="Alam M."/>
            <person name="Roy C."/>
            <person name="Pyne P."/>
            <person name="George A."/>
            <person name="Chakraborty R."/>
            <person name="Majumder S."/>
            <person name="Agarwal A."/>
            <person name="Chakraborty S."/>
            <person name="Majumdar S."/>
            <person name="Gupta S.K."/>
        </authorList>
    </citation>
    <scope>NUCLEOTIDE SEQUENCE [LARGE SCALE GENOMIC DNA]</scope>
    <source>
        <strain evidence="3">WT001</strain>
    </source>
</reference>
<protein>
    <recommendedName>
        <fullName evidence="1">Hedgehog/Intein (Hint) domain-containing protein</fullName>
    </recommendedName>
</protein>
<dbReference type="KEGG" id="aka:TKWG_16265"/>
<evidence type="ECO:0000313" key="3">
    <source>
        <dbReference type="Proteomes" id="UP000005267"/>
    </source>
</evidence>
<dbReference type="Pfam" id="PF13403">
    <property type="entry name" value="Hint_2"/>
    <property type="match status" value="1"/>
</dbReference>
<feature type="domain" description="Hedgehog/Intein (Hint)" evidence="1">
    <location>
        <begin position="26"/>
        <end position="162"/>
    </location>
</feature>
<dbReference type="EMBL" id="CP003555">
    <property type="protein sequence ID" value="AFK63209.1"/>
    <property type="molecule type" value="Genomic_DNA"/>
</dbReference>
<dbReference type="AlphaFoldDB" id="I3UDX1"/>
<accession>I3UDX1</accession>
<evidence type="ECO:0000259" key="1">
    <source>
        <dbReference type="Pfam" id="PF13403"/>
    </source>
</evidence>
<dbReference type="InterPro" id="IPR028992">
    <property type="entry name" value="Hedgehog/Intein_dom"/>
</dbReference>
<gene>
    <name evidence="2" type="ordered locus">TKWG_16265</name>
</gene>
<dbReference type="RefSeq" id="WP_014751300.1">
    <property type="nucleotide sequence ID" value="NC_017964.1"/>
</dbReference>
<dbReference type="Gene3D" id="2.170.16.10">
    <property type="entry name" value="Hedgehog/Intein (Hint) domain"/>
    <property type="match status" value="1"/>
</dbReference>